<dbReference type="NCBIfam" id="TIGR03299">
    <property type="entry name" value="LGT_TIGR03299"/>
    <property type="match status" value="1"/>
</dbReference>
<dbReference type="InterPro" id="IPR017686">
    <property type="entry name" value="Phg/plasmid-like_prot"/>
</dbReference>
<name>A0A345MEB6_9CAUD</name>
<evidence type="ECO:0000313" key="2">
    <source>
        <dbReference type="Proteomes" id="UP000259914"/>
    </source>
</evidence>
<dbReference type="InterPro" id="IPR026325">
    <property type="entry name" value="DUF932"/>
</dbReference>
<evidence type="ECO:0000313" key="1">
    <source>
        <dbReference type="EMBL" id="AXH68897.1"/>
    </source>
</evidence>
<proteinExistence type="predicted"/>
<dbReference type="Pfam" id="PF06067">
    <property type="entry name" value="DUF932"/>
    <property type="match status" value="1"/>
</dbReference>
<reference evidence="1 2" key="1">
    <citation type="submission" date="2018-07" db="EMBL/GenBank/DDBJ databases">
        <authorList>
            <person name="Dixon J."/>
            <person name="Knudsen H.R."/>
            <person name="Rock W."/>
            <person name="Scott A.N."/>
            <person name="Walsdorf S.L."/>
            <person name="Layton S.R."/>
            <person name="Nayek S."/>
            <person name="Kim T."/>
            <person name="Hughes L.E."/>
            <person name="Garlena R.A."/>
            <person name="Russell D.A."/>
            <person name="Pope W.H."/>
            <person name="Jacobs-Sera D."/>
            <person name="Hatfull G.F."/>
        </authorList>
    </citation>
    <scope>NUCLEOTIDE SEQUENCE [LARGE SCALE GENOMIC DNA]</scope>
</reference>
<protein>
    <recommendedName>
        <fullName evidence="3">DUF932 domain-containing protein</fullName>
    </recommendedName>
</protein>
<gene>
    <name evidence="1" type="primary">218</name>
    <name evidence="1" type="ORF">SEA_SPARKLEGODDESS_218</name>
</gene>
<evidence type="ECO:0008006" key="3">
    <source>
        <dbReference type="Google" id="ProtNLM"/>
    </source>
</evidence>
<accession>A0A345MEB6</accession>
<dbReference type="EMBL" id="MH590589">
    <property type="protein sequence ID" value="AXH68897.1"/>
    <property type="molecule type" value="Genomic_DNA"/>
</dbReference>
<dbReference type="Proteomes" id="UP000259914">
    <property type="component" value="Segment"/>
</dbReference>
<organism evidence="1 2">
    <name type="scientific">Streptomyces phage SparkleGoddess</name>
    <dbReference type="NCBI Taxonomy" id="2283305"/>
    <lineage>
        <taxon>Viruses</taxon>
        <taxon>Duplodnaviria</taxon>
        <taxon>Heunggongvirae</taxon>
        <taxon>Uroviricota</taxon>
        <taxon>Caudoviricetes</taxon>
        <taxon>Stanwilliamsviridae</taxon>
        <taxon>Loccivirinae</taxon>
        <taxon>Gilsonvirus</taxon>
        <taxon>Gilsonvirus comrade</taxon>
    </lineage>
</organism>
<sequence length="340" mass="38518">MPAGIETYKEMAAFASLRQPAWHDLGTVFDKPVSTEEMLKLAHMHNWNLRFEDASDWMPGFTFVDETLHVVRDNPFIPGQKDVLGTVGGRYNIFSNEQIFDFADTLTDGRRRWETAGSIKNGQKVFATLVATDDLVLDPNGSADTIKRYIMLVSSHDGSTTMIIKMVNTRVVCQNTLNIALGEKGAEFKIRHTQGMETKIQDAKKALSLATVYDEAFEKGMQALFEAEMTLTQFEKIVMDIFPEPEEDVRGSQKKWDTKMDTILNIWQNSTGEVENLPNSAYKGFNVLTGWNQWHRGIRKDKSGNPNTENFLAAGAGFDVKTNEFRTEVYERMQEFALTV</sequence>